<dbReference type="EMBL" id="JACWMW010000002">
    <property type="protein sequence ID" value="MBD1385591.1"/>
    <property type="molecule type" value="Genomic_DNA"/>
</dbReference>
<comment type="caution">
    <text evidence="1">The sequence shown here is derived from an EMBL/GenBank/DDBJ whole genome shotgun (WGS) entry which is preliminary data.</text>
</comment>
<reference evidence="1 2" key="1">
    <citation type="submission" date="2020-09" db="EMBL/GenBank/DDBJ databases">
        <title>Novel species of Mucilaginibacter isolated from a glacier on the Tibetan Plateau.</title>
        <authorList>
            <person name="Liu Q."/>
            <person name="Xin Y.-H."/>
        </authorList>
    </citation>
    <scope>NUCLEOTIDE SEQUENCE [LARGE SCALE GENOMIC DNA]</scope>
    <source>
        <strain evidence="1 2">CGMCC 1.13878</strain>
    </source>
</reference>
<accession>A0ABR7X517</accession>
<protein>
    <submittedName>
        <fullName evidence="1">Uncharacterized protein</fullName>
    </submittedName>
</protein>
<keyword evidence="2" id="KW-1185">Reference proteome</keyword>
<sequence length="55" mass="5618">MDESGQNSGGLVHGRGIGTFAEVAGKRNRAKDSSPGGYAVCSAKAMCGKQTFLLT</sequence>
<dbReference type="Proteomes" id="UP000618754">
    <property type="component" value="Unassembled WGS sequence"/>
</dbReference>
<gene>
    <name evidence="1" type="ORF">IDJ75_09910</name>
</gene>
<evidence type="ECO:0000313" key="1">
    <source>
        <dbReference type="EMBL" id="MBD1385591.1"/>
    </source>
</evidence>
<name>A0ABR7X517_9SPHI</name>
<dbReference type="RefSeq" id="WP_191175458.1">
    <property type="nucleotide sequence ID" value="NZ_JACWMW010000002.1"/>
</dbReference>
<evidence type="ECO:0000313" key="2">
    <source>
        <dbReference type="Proteomes" id="UP000618754"/>
    </source>
</evidence>
<proteinExistence type="predicted"/>
<organism evidence="1 2">
    <name type="scientific">Mucilaginibacter rigui</name>
    <dbReference type="NCBI Taxonomy" id="534635"/>
    <lineage>
        <taxon>Bacteria</taxon>
        <taxon>Pseudomonadati</taxon>
        <taxon>Bacteroidota</taxon>
        <taxon>Sphingobacteriia</taxon>
        <taxon>Sphingobacteriales</taxon>
        <taxon>Sphingobacteriaceae</taxon>
        <taxon>Mucilaginibacter</taxon>
    </lineage>
</organism>